<proteinExistence type="predicted"/>
<reference evidence="3 4" key="2">
    <citation type="journal article" date="2022" name="Int. J. Syst. Evol. Microbiol.">
        <title>Strains of Bradyrhizobium barranii sp. nov. associated with legumes native to Canada are symbionts of soybeans and belong to different subspecies (subsp. barranii subsp. nov. and subsp. apii subsp. nov.) and symbiovars (sv. glycinearum and sv. septentrionale).</title>
        <authorList>
            <person name="Bromfield E.S.P."/>
            <person name="Cloutier S."/>
            <person name="Wasai-Hara S."/>
            <person name="Minamisawa K."/>
        </authorList>
    </citation>
    <scope>NUCLEOTIDE SEQUENCE [LARGE SCALE GENOMIC DNA]</scope>
    <source>
        <strain evidence="3 4">144S4</strain>
    </source>
</reference>
<evidence type="ECO:0000313" key="2">
    <source>
        <dbReference type="EMBL" id="MBO1860343.1"/>
    </source>
</evidence>
<accession>A0A939M0L3</accession>
<dbReference type="RefSeq" id="WP_155258101.1">
    <property type="nucleotide sequence ID" value="NZ_CP086136.1"/>
</dbReference>
<organism evidence="2">
    <name type="scientific">Bradyrhizobium barranii subsp. barranii</name>
    <dbReference type="NCBI Taxonomy" id="2823807"/>
    <lineage>
        <taxon>Bacteria</taxon>
        <taxon>Pseudomonadati</taxon>
        <taxon>Pseudomonadota</taxon>
        <taxon>Alphaproteobacteria</taxon>
        <taxon>Hyphomicrobiales</taxon>
        <taxon>Nitrobacteraceae</taxon>
        <taxon>Bradyrhizobium</taxon>
        <taxon>Bradyrhizobium barranii</taxon>
    </lineage>
</organism>
<sequence>MSVAALTTPPHAVFQLPWHYAPSKFPPPVAYTGRAQILDAEKQVPEAVERGQTILARYVEPGERNCERTINDLLDVLDRDQVVAAVEELEMRGEAVDELRRLLQRGAPPWSPHPKNSAEPDLPPMPPEKRPQDPGMDGSDMRFEGYRIETREHAGEYPDTMPQVIEVTDAVGRKAAHVPLSRDGKVVDSSAVVQKLMDCEKNR</sequence>
<evidence type="ECO:0000313" key="4">
    <source>
        <dbReference type="Proteomes" id="UP000664702"/>
    </source>
</evidence>
<dbReference type="KEGG" id="bban:J4G43_002675"/>
<dbReference type="EMBL" id="CP086136">
    <property type="protein sequence ID" value="UEM13269.1"/>
    <property type="molecule type" value="Genomic_DNA"/>
</dbReference>
<dbReference type="Proteomes" id="UP000664702">
    <property type="component" value="Chromosome"/>
</dbReference>
<reference evidence="2" key="1">
    <citation type="submission" date="2021-03" db="EMBL/GenBank/DDBJ databases">
        <title>Whole Genome Sequence of Bradyrhizobium sp. Strain 144S4.</title>
        <authorList>
            <person name="Bromfield E.S.P."/>
            <person name="Cloutier S."/>
        </authorList>
    </citation>
    <scope>NUCLEOTIDE SEQUENCE [LARGE SCALE GENOMIC DNA]</scope>
    <source>
        <strain evidence="2">144S4</strain>
    </source>
</reference>
<name>A0A939M0L3_9BRAD</name>
<dbReference type="EMBL" id="JAGEMI010000001">
    <property type="protein sequence ID" value="MBO1860343.1"/>
    <property type="molecule type" value="Genomic_DNA"/>
</dbReference>
<evidence type="ECO:0000313" key="3">
    <source>
        <dbReference type="EMBL" id="UEM13269.1"/>
    </source>
</evidence>
<evidence type="ECO:0000256" key="1">
    <source>
        <dbReference type="SAM" id="MobiDB-lite"/>
    </source>
</evidence>
<protein>
    <submittedName>
        <fullName evidence="2">Uncharacterized protein</fullName>
    </submittedName>
</protein>
<dbReference type="AlphaFoldDB" id="A0A939M0L3"/>
<gene>
    <name evidence="3" type="ORF">J4G43_002675</name>
    <name evidence="2" type="ORF">J4G43_04920</name>
</gene>
<feature type="region of interest" description="Disordered" evidence="1">
    <location>
        <begin position="105"/>
        <end position="141"/>
    </location>
</feature>